<evidence type="ECO:0000256" key="1">
    <source>
        <dbReference type="ARBA" id="ARBA00004651"/>
    </source>
</evidence>
<comment type="caution">
    <text evidence="8">The sequence shown here is derived from an EMBL/GenBank/DDBJ whole genome shotgun (WGS) entry which is preliminary data.</text>
</comment>
<dbReference type="Pfam" id="PF03631">
    <property type="entry name" value="Virul_fac_BrkB"/>
    <property type="match status" value="1"/>
</dbReference>
<keyword evidence="5 7" id="KW-1133">Transmembrane helix</keyword>
<protein>
    <recommendedName>
        <fullName evidence="7">UPF0761 membrane protein V6E02_09080</fullName>
    </recommendedName>
</protein>
<dbReference type="InterPro" id="IPR017039">
    <property type="entry name" value="Virul_fac_BrkB"/>
</dbReference>
<feature type="transmembrane region" description="Helical" evidence="7">
    <location>
        <begin position="97"/>
        <end position="119"/>
    </location>
</feature>
<dbReference type="Proteomes" id="UP001482231">
    <property type="component" value="Unassembled WGS sequence"/>
</dbReference>
<dbReference type="InterPro" id="IPR036388">
    <property type="entry name" value="WH-like_DNA-bd_sf"/>
</dbReference>
<keyword evidence="4 7" id="KW-0812">Transmembrane</keyword>
<keyword evidence="2 7" id="KW-1003">Cell membrane</keyword>
<name>A0ABV0EIX0_9BURK</name>
<evidence type="ECO:0000256" key="3">
    <source>
        <dbReference type="ARBA" id="ARBA00022519"/>
    </source>
</evidence>
<comment type="similarity">
    <text evidence="7">Belongs to the UPF0761 family.</text>
</comment>
<reference evidence="8 9" key="1">
    <citation type="submission" date="2024-02" db="EMBL/GenBank/DDBJ databases">
        <title>New thermophilic sulfur-oxidizing bacteria from a hot springs of the Uzon caldera (Kamchatka, Russia).</title>
        <authorList>
            <person name="Dukat A.M."/>
            <person name="Elcheninov A.G."/>
            <person name="Frolov E.N."/>
        </authorList>
    </citation>
    <scope>NUCLEOTIDE SEQUENCE [LARGE SCALE GENOMIC DNA]</scope>
    <source>
        <strain evidence="8 9">AK1</strain>
    </source>
</reference>
<gene>
    <name evidence="8" type="ORF">V6E02_09080</name>
</gene>
<evidence type="ECO:0000256" key="7">
    <source>
        <dbReference type="HAMAP-Rule" id="MF_00672"/>
    </source>
</evidence>
<organism evidence="8 9">
    <name type="scientific">Thiobacter aerophilum</name>
    <dbReference type="NCBI Taxonomy" id="3121275"/>
    <lineage>
        <taxon>Bacteria</taxon>
        <taxon>Pseudomonadati</taxon>
        <taxon>Pseudomonadota</taxon>
        <taxon>Betaproteobacteria</taxon>
        <taxon>Burkholderiales</taxon>
        <taxon>Thiobacteraceae</taxon>
        <taxon>Thiobacter</taxon>
    </lineage>
</organism>
<feature type="transmembrane region" description="Helical" evidence="7">
    <location>
        <begin position="176"/>
        <end position="201"/>
    </location>
</feature>
<keyword evidence="9" id="KW-1185">Reference proteome</keyword>
<feature type="transmembrane region" description="Helical" evidence="7">
    <location>
        <begin position="255"/>
        <end position="276"/>
    </location>
</feature>
<evidence type="ECO:0000313" key="8">
    <source>
        <dbReference type="EMBL" id="MEO1767364.1"/>
    </source>
</evidence>
<evidence type="ECO:0000256" key="6">
    <source>
        <dbReference type="ARBA" id="ARBA00023136"/>
    </source>
</evidence>
<accession>A0ABV0EIX0</accession>
<dbReference type="PANTHER" id="PTHR30213">
    <property type="entry name" value="INNER MEMBRANE PROTEIN YHJD"/>
    <property type="match status" value="1"/>
</dbReference>
<sequence>MSARPAPWRVLRRSPAFLRFVLQRFLADRCPQTAAALAYTTLLALVPLVTVALVVLAAFPVFEEIITALKIFLLTHMVPEIAGRIITVYMLQFSEKAARLTLVGIAFLMLTALMLMHTIEESFNAIWRVRQPRRLAQRFVTYWAVLTVGPLLLGASLSITSYLVSLSLGYTQRIPFIGVYLLRPVPLVLMSLTFALLYMLVPNRSVAFRHALAGGLAAGLAFELMKKGFAWYITSFPTFRLVYGAFAALPIFLVWVYLSWLVVLAGAVITASLPAWMAGATATRHKPGWHFVAALELLLALAAAQEQGETRTLEALRRGLPADVEETEALLDTLRTAGLVARSDNGDWLLARAPGHIALRDVHRLFVWDAKATSSRHPGITRFLAALAETGEGVLAATLADLAAGHHS</sequence>
<keyword evidence="6 7" id="KW-0472">Membrane</keyword>
<evidence type="ECO:0000256" key="2">
    <source>
        <dbReference type="ARBA" id="ARBA00022475"/>
    </source>
</evidence>
<keyword evidence="3" id="KW-0997">Cell inner membrane</keyword>
<comment type="subcellular location">
    <subcellularLocation>
        <location evidence="1 7">Cell membrane</location>
        <topology evidence="1 7">Multi-pass membrane protein</topology>
    </subcellularLocation>
</comment>
<dbReference type="NCBIfam" id="TIGR00765">
    <property type="entry name" value="yihY_not_rbn"/>
    <property type="match status" value="1"/>
</dbReference>
<dbReference type="Gene3D" id="1.10.10.10">
    <property type="entry name" value="Winged helix-like DNA-binding domain superfamily/Winged helix DNA-binding domain"/>
    <property type="match status" value="1"/>
</dbReference>
<evidence type="ECO:0000313" key="9">
    <source>
        <dbReference type="Proteomes" id="UP001482231"/>
    </source>
</evidence>
<dbReference type="PANTHER" id="PTHR30213:SF0">
    <property type="entry name" value="UPF0761 MEMBRANE PROTEIN YIHY"/>
    <property type="match status" value="1"/>
</dbReference>
<feature type="transmembrane region" description="Helical" evidence="7">
    <location>
        <begin position="37"/>
        <end position="59"/>
    </location>
</feature>
<proteinExistence type="inferred from homology"/>
<evidence type="ECO:0000256" key="4">
    <source>
        <dbReference type="ARBA" id="ARBA00022692"/>
    </source>
</evidence>
<dbReference type="HAMAP" id="MF_00672">
    <property type="entry name" value="UPF0761"/>
    <property type="match status" value="1"/>
</dbReference>
<feature type="transmembrane region" description="Helical" evidence="7">
    <location>
        <begin position="140"/>
        <end position="164"/>
    </location>
</feature>
<evidence type="ECO:0000256" key="5">
    <source>
        <dbReference type="ARBA" id="ARBA00022989"/>
    </source>
</evidence>
<dbReference type="RefSeq" id="WP_347308472.1">
    <property type="nucleotide sequence ID" value="NZ_JBAJEX010000006.1"/>
</dbReference>
<dbReference type="EMBL" id="JBAJEX010000006">
    <property type="protein sequence ID" value="MEO1767364.1"/>
    <property type="molecule type" value="Genomic_DNA"/>
</dbReference>
<dbReference type="InterPro" id="IPR023679">
    <property type="entry name" value="UPF0761_bac"/>
</dbReference>
<comment type="caution">
    <text evidence="7">Lacks conserved residue(s) required for the propagation of feature annotation.</text>
</comment>